<feature type="transmembrane region" description="Helical" evidence="6">
    <location>
        <begin position="375"/>
        <end position="394"/>
    </location>
</feature>
<evidence type="ECO:0000256" key="5">
    <source>
        <dbReference type="ARBA" id="ARBA00023136"/>
    </source>
</evidence>
<feature type="transmembrane region" description="Helical" evidence="6">
    <location>
        <begin position="400"/>
        <end position="420"/>
    </location>
</feature>
<keyword evidence="3 6" id="KW-0812">Transmembrane</keyword>
<accession>A0A4U7ASQ5</accession>
<name>A0A4U7ASQ5_9PEZI</name>
<keyword evidence="2" id="KW-0813">Transport</keyword>
<comment type="subcellular location">
    <subcellularLocation>
        <location evidence="1">Membrane</location>
        <topology evidence="1">Multi-pass membrane protein</topology>
    </subcellularLocation>
</comment>
<dbReference type="AlphaFoldDB" id="A0A4U7ASQ5"/>
<dbReference type="PRINTS" id="PR01035">
    <property type="entry name" value="TCRTETA"/>
</dbReference>
<dbReference type="GO" id="GO:0022857">
    <property type="term" value="F:transmembrane transporter activity"/>
    <property type="evidence" value="ECO:0007669"/>
    <property type="project" value="InterPro"/>
</dbReference>
<feature type="transmembrane region" description="Helical" evidence="6">
    <location>
        <begin position="60"/>
        <end position="82"/>
    </location>
</feature>
<feature type="transmembrane region" description="Helical" evidence="6">
    <location>
        <begin position="94"/>
        <end position="113"/>
    </location>
</feature>
<feature type="transmembrane region" description="Helical" evidence="6">
    <location>
        <begin position="119"/>
        <end position="140"/>
    </location>
</feature>
<evidence type="ECO:0000256" key="6">
    <source>
        <dbReference type="SAM" id="Phobius"/>
    </source>
</evidence>
<dbReference type="PROSITE" id="PS50850">
    <property type="entry name" value="MFS"/>
    <property type="match status" value="1"/>
</dbReference>
<protein>
    <submittedName>
        <fullName evidence="8">MFS transporter-like protein 119</fullName>
    </submittedName>
</protein>
<feature type="transmembrane region" description="Helical" evidence="6">
    <location>
        <begin position="432"/>
        <end position="455"/>
    </location>
</feature>
<feature type="transmembrane region" description="Helical" evidence="6">
    <location>
        <begin position="194"/>
        <end position="218"/>
    </location>
</feature>
<feature type="domain" description="Major facilitator superfamily (MFS) profile" evidence="7">
    <location>
        <begin position="22"/>
        <end position="526"/>
    </location>
</feature>
<comment type="caution">
    <text evidence="8">The sequence shown here is derived from an EMBL/GenBank/DDBJ whole genome shotgun (WGS) entry which is preliminary data.</text>
</comment>
<dbReference type="InterPro" id="IPR001958">
    <property type="entry name" value="Tet-R_TetA/multi-R_MdtG-like"/>
</dbReference>
<dbReference type="EMBL" id="PTQR01000081">
    <property type="protein sequence ID" value="TKX21348.1"/>
    <property type="molecule type" value="Genomic_DNA"/>
</dbReference>
<dbReference type="InterPro" id="IPR011701">
    <property type="entry name" value="MFS"/>
</dbReference>
<feature type="transmembrane region" description="Helical" evidence="6">
    <location>
        <begin position="23"/>
        <end position="48"/>
    </location>
</feature>
<evidence type="ECO:0000313" key="8">
    <source>
        <dbReference type="EMBL" id="TKX21348.1"/>
    </source>
</evidence>
<reference evidence="8 9" key="1">
    <citation type="submission" date="2018-02" db="EMBL/GenBank/DDBJ databases">
        <title>Draft genome sequences of Elsinoe sp., causing black scab on jojoba.</title>
        <authorList>
            <person name="Stodart B."/>
            <person name="Jeffress S."/>
            <person name="Ash G."/>
            <person name="Arun Chinnappa K."/>
        </authorList>
    </citation>
    <scope>NUCLEOTIDE SEQUENCE [LARGE SCALE GENOMIC DNA]</scope>
    <source>
        <strain evidence="8 9">Hillstone_2</strain>
    </source>
</reference>
<dbReference type="PANTHER" id="PTHR23504:SF15">
    <property type="entry name" value="MAJOR FACILITATOR SUPERFAMILY (MFS) PROFILE DOMAIN-CONTAINING PROTEIN"/>
    <property type="match status" value="1"/>
</dbReference>
<feature type="transmembrane region" description="Helical" evidence="6">
    <location>
        <begin position="152"/>
        <end position="174"/>
    </location>
</feature>
<evidence type="ECO:0000313" key="9">
    <source>
        <dbReference type="Proteomes" id="UP000308133"/>
    </source>
</evidence>
<dbReference type="PANTHER" id="PTHR23504">
    <property type="entry name" value="MAJOR FACILITATOR SUPERFAMILY DOMAIN-CONTAINING PROTEIN 10"/>
    <property type="match status" value="1"/>
</dbReference>
<keyword evidence="4 6" id="KW-1133">Transmembrane helix</keyword>
<proteinExistence type="predicted"/>
<keyword evidence="5 6" id="KW-0472">Membrane</keyword>
<evidence type="ECO:0000256" key="4">
    <source>
        <dbReference type="ARBA" id="ARBA00022989"/>
    </source>
</evidence>
<evidence type="ECO:0000259" key="7">
    <source>
        <dbReference type="PROSITE" id="PS50850"/>
    </source>
</evidence>
<evidence type="ECO:0000256" key="1">
    <source>
        <dbReference type="ARBA" id="ARBA00004141"/>
    </source>
</evidence>
<dbReference type="InterPro" id="IPR036259">
    <property type="entry name" value="MFS_trans_sf"/>
</dbReference>
<dbReference type="InterPro" id="IPR020846">
    <property type="entry name" value="MFS_dom"/>
</dbReference>
<gene>
    <name evidence="8" type="ORF">C1H76_6422</name>
</gene>
<dbReference type="CDD" id="cd17330">
    <property type="entry name" value="MFS_SLC46_TetA_like"/>
    <property type="match status" value="1"/>
</dbReference>
<dbReference type="Pfam" id="PF07690">
    <property type="entry name" value="MFS_1"/>
    <property type="match status" value="1"/>
</dbReference>
<evidence type="ECO:0000256" key="3">
    <source>
        <dbReference type="ARBA" id="ARBA00022692"/>
    </source>
</evidence>
<dbReference type="SUPFAM" id="SSF103473">
    <property type="entry name" value="MFS general substrate transporter"/>
    <property type="match status" value="1"/>
</dbReference>
<dbReference type="Proteomes" id="UP000308133">
    <property type="component" value="Unassembled WGS sequence"/>
</dbReference>
<sequence length="564" mass="61255">MRSTGTRIRRVSSDSTAFPTQQLFILAICRICEPIAFMSIFPYVYFMVSSFHITNDEKSIAMYAGMVTSAFAIAEFSTGVIWGRISDRFGRKPVLLTGLAGTGVSMLMFGFAPNLWVALFARAMGGLLNGNIGVINTTVAEVVTQEAHQSRAFSIMPGIWCIGSIVGAGLGGTLADPIRNYPEYFAPHGIFQRYPYLLPNLVCCAVVILSMIVGLLFLEETHEDKKDRRDIGLEVGDWLLQRFRRPIIFNEKARIVEEEYRLLRDSDSRDSCDYSSMDSSPALLPMTISTAELSSGGPAALEAGTPQSQNAGLVGTFTPQVIMIIVSYGLLAFHTISAEQLLPVLLSMPHTSEAARLPFFFSGGFELPTKTIGKILSMQGIIQTIATLVVFPFISQRLGSLATFRLSVLSYPFLYFLVPYLTVMPETIQRPLLYVVIVWKVTAQAFAFPPLQILLANSAPSKKVLGTLNGSAASSASLCRAIGPTLSGLIQSAGLSIGCLGLPWWSSSVVAVIAAILSLALADERRVAKVPVQISTETDDLRSPTLVSDVKDSDVEIRPLSPEP</sequence>
<dbReference type="Gene3D" id="1.20.1250.20">
    <property type="entry name" value="MFS general substrate transporter like domains"/>
    <property type="match status" value="1"/>
</dbReference>
<feature type="transmembrane region" description="Helical" evidence="6">
    <location>
        <begin position="502"/>
        <end position="522"/>
    </location>
</feature>
<dbReference type="GO" id="GO:0016020">
    <property type="term" value="C:membrane"/>
    <property type="evidence" value="ECO:0007669"/>
    <property type="project" value="UniProtKB-SubCell"/>
</dbReference>
<evidence type="ECO:0000256" key="2">
    <source>
        <dbReference type="ARBA" id="ARBA00022448"/>
    </source>
</evidence>
<organism evidence="8 9">
    <name type="scientific">Elsinoe australis</name>
    <dbReference type="NCBI Taxonomy" id="40998"/>
    <lineage>
        <taxon>Eukaryota</taxon>
        <taxon>Fungi</taxon>
        <taxon>Dikarya</taxon>
        <taxon>Ascomycota</taxon>
        <taxon>Pezizomycotina</taxon>
        <taxon>Dothideomycetes</taxon>
        <taxon>Dothideomycetidae</taxon>
        <taxon>Myriangiales</taxon>
        <taxon>Elsinoaceae</taxon>
        <taxon>Elsinoe</taxon>
    </lineage>
</organism>